<gene>
    <name evidence="2" type="ORF">Hamer_G011060</name>
</gene>
<evidence type="ECO:0000313" key="3">
    <source>
        <dbReference type="Proteomes" id="UP000747542"/>
    </source>
</evidence>
<dbReference type="AlphaFoldDB" id="A0A8J5MVQ7"/>
<keyword evidence="3" id="KW-1185">Reference proteome</keyword>
<proteinExistence type="predicted"/>
<dbReference type="EMBL" id="JAHLQT010022636">
    <property type="protein sequence ID" value="KAG7166235.1"/>
    <property type="molecule type" value="Genomic_DNA"/>
</dbReference>
<sequence length="85" mass="8774">MGIYTAWRLWVVAPVGPQVVTPSLTPASQVVTHKVQELPGTPAPTLTLPTCLTRGSLGCHSPGSSPNHLGEASQPGSRVSHCPPA</sequence>
<evidence type="ECO:0000256" key="1">
    <source>
        <dbReference type="SAM" id="MobiDB-lite"/>
    </source>
</evidence>
<accession>A0A8J5MVQ7</accession>
<organism evidence="2 3">
    <name type="scientific">Homarus americanus</name>
    <name type="common">American lobster</name>
    <dbReference type="NCBI Taxonomy" id="6706"/>
    <lineage>
        <taxon>Eukaryota</taxon>
        <taxon>Metazoa</taxon>
        <taxon>Ecdysozoa</taxon>
        <taxon>Arthropoda</taxon>
        <taxon>Crustacea</taxon>
        <taxon>Multicrustacea</taxon>
        <taxon>Malacostraca</taxon>
        <taxon>Eumalacostraca</taxon>
        <taxon>Eucarida</taxon>
        <taxon>Decapoda</taxon>
        <taxon>Pleocyemata</taxon>
        <taxon>Astacidea</taxon>
        <taxon>Nephropoidea</taxon>
        <taxon>Nephropidae</taxon>
        <taxon>Homarus</taxon>
    </lineage>
</organism>
<feature type="region of interest" description="Disordered" evidence="1">
    <location>
        <begin position="60"/>
        <end position="85"/>
    </location>
</feature>
<protein>
    <submittedName>
        <fullName evidence="2">Uncharacterized protein</fullName>
    </submittedName>
</protein>
<evidence type="ECO:0000313" key="2">
    <source>
        <dbReference type="EMBL" id="KAG7166235.1"/>
    </source>
</evidence>
<name>A0A8J5MVQ7_HOMAM</name>
<dbReference type="Proteomes" id="UP000747542">
    <property type="component" value="Unassembled WGS sequence"/>
</dbReference>
<reference evidence="2" key="1">
    <citation type="journal article" date="2021" name="Sci. Adv.">
        <title>The American lobster genome reveals insights on longevity, neural, and immune adaptations.</title>
        <authorList>
            <person name="Polinski J.M."/>
            <person name="Zimin A.V."/>
            <person name="Clark K.F."/>
            <person name="Kohn A.B."/>
            <person name="Sadowski N."/>
            <person name="Timp W."/>
            <person name="Ptitsyn A."/>
            <person name="Khanna P."/>
            <person name="Romanova D.Y."/>
            <person name="Williams P."/>
            <person name="Greenwood S.J."/>
            <person name="Moroz L.L."/>
            <person name="Walt D.R."/>
            <person name="Bodnar A.G."/>
        </authorList>
    </citation>
    <scope>NUCLEOTIDE SEQUENCE</scope>
    <source>
        <strain evidence="2">GMGI-L3</strain>
    </source>
</reference>
<comment type="caution">
    <text evidence="2">The sequence shown here is derived from an EMBL/GenBank/DDBJ whole genome shotgun (WGS) entry which is preliminary data.</text>
</comment>